<sequence>MMAAISEKKKLSDLRVIDMKNELDKRGLDKTGVKSVLHERLLKALENEGEDPNLYQFEVAETPKKSLNPAKNKGDDCGDSMDNMDKEDVEEEDGMDDQLLLSNDGDMTSEMATANGDQTFEEALFNLDEKSSVDQETQDHSKEVPVAQENVGEEETSNDLTDVQGLQEQEERLEDAFEDVENAALHQNVEHSNSGVDDLVTGTMEDNIENVEEVQEAVCLVEDNDTDTNAEPTVSTDTSDLTQLSAAASYEKKAQAELLESDISSNDATAVDATALATQGSSEEKSVNAKAVVTPAKGTATPTNEPSASVKTSTSEGGDESFVVQVDDTMLNDIDADLLDGGHGEVKAVESTAVATGDTSTTAEGETEEGKTPAAPTTEQGTKASTSTAETKEGSKDPASKDEKDTKSTAKSTPAKPVKKDDKVIQSSRNLWVSGLSSTTRATDLKALFSKHGKVLGAKVVTNARAPGSRCYGFVTMGSADEATKCIQHLHRTELHGRMISVERAKTEPQGAKNKVLPPSGIKSPPKSASRPIKKSTTPRKEDENKDGSDKKDHKPEDSKERRTSRSASRKSESLHSDRELTEREKKELDVLSFEKIKAEREQERLRRKEMYLRHEERRRQLDRERDRYKHELIEKRQREESLKIERERKRLREMREELERERIETERLRLETERLQMEREQEAYRREQQRVLQDRRPIKRTSERPVREEDWPPKRHIIDRYDGPDKHSRYERKPEKYERREYERPQRSYDERREERGARHERYEQPLERHPQRPEREVRERDYNGGTNSRRVVSSGDEHHRPSYHQHHHREEQHRPSREPRSAREERPPPRESRGGPRHESRSDWKSERETSRGSGGGVAGWSSGPNEREVVDSSSWAHEAGQDDDWGTGTVVMNQSGGTGRPTFVQQAPMMAAGQVYITQPTIQGTSGVQGNLSRQSDSRYGLASASVRRF</sequence>
<feature type="domain" description="RRM" evidence="15">
    <location>
        <begin position="429"/>
        <end position="507"/>
    </location>
</feature>
<reference evidence="17" key="1">
    <citation type="journal article" date="2023" name="G3 (Bethesda)">
        <title>A reference genome for the long-term kleptoplast-retaining sea slug Elysia crispata morphotype clarki.</title>
        <authorList>
            <person name="Eastman K.E."/>
            <person name="Pendleton A.L."/>
            <person name="Shaikh M.A."/>
            <person name="Suttiyut T."/>
            <person name="Ogas R."/>
            <person name="Tomko P."/>
            <person name="Gavelis G."/>
            <person name="Widhalm J.R."/>
            <person name="Wisecaver J.H."/>
        </authorList>
    </citation>
    <scope>NUCLEOTIDE SEQUENCE</scope>
    <source>
        <strain evidence="17">ECLA1</strain>
    </source>
</reference>
<feature type="compositionally biased region" description="Basic and acidic residues" evidence="14">
    <location>
        <begin position="539"/>
        <end position="626"/>
    </location>
</feature>
<dbReference type="PANTHER" id="PTHR15683">
    <property type="entry name" value="SCAFFOLD ATTACHMENT FACTOR B-RELATED"/>
    <property type="match status" value="1"/>
</dbReference>
<dbReference type="CDD" id="cd12679">
    <property type="entry name" value="RRM_SAFB1_SAFB2"/>
    <property type="match status" value="1"/>
</dbReference>
<dbReference type="InterPro" id="IPR000504">
    <property type="entry name" value="RRM_dom"/>
</dbReference>
<dbReference type="Gene3D" id="1.10.720.30">
    <property type="entry name" value="SAP domain"/>
    <property type="match status" value="1"/>
</dbReference>
<comment type="subcellular location">
    <subcellularLocation>
        <location evidence="1">Nucleus</location>
    </subcellularLocation>
</comment>
<dbReference type="Proteomes" id="UP001283361">
    <property type="component" value="Unassembled WGS sequence"/>
</dbReference>
<keyword evidence="3" id="KW-0678">Repressor</keyword>
<evidence type="ECO:0000259" key="16">
    <source>
        <dbReference type="PROSITE" id="PS50800"/>
    </source>
</evidence>
<dbReference type="GO" id="GO:0003723">
    <property type="term" value="F:RNA binding"/>
    <property type="evidence" value="ECO:0007669"/>
    <property type="project" value="UniProtKB-UniRule"/>
</dbReference>
<dbReference type="PROSITE" id="PS50800">
    <property type="entry name" value="SAP"/>
    <property type="match status" value="1"/>
</dbReference>
<dbReference type="InterPro" id="IPR003034">
    <property type="entry name" value="SAP_dom"/>
</dbReference>
<feature type="region of interest" description="Disordered" evidence="14">
    <location>
        <begin position="671"/>
        <end position="890"/>
    </location>
</feature>
<dbReference type="PROSITE" id="PS50102">
    <property type="entry name" value="RRM"/>
    <property type="match status" value="1"/>
</dbReference>
<evidence type="ECO:0000256" key="11">
    <source>
        <dbReference type="ARBA" id="ARBA00023163"/>
    </source>
</evidence>
<evidence type="ECO:0008006" key="19">
    <source>
        <dbReference type="Google" id="ProtNLM"/>
    </source>
</evidence>
<evidence type="ECO:0000313" key="18">
    <source>
        <dbReference type="Proteomes" id="UP001283361"/>
    </source>
</evidence>
<evidence type="ECO:0000256" key="10">
    <source>
        <dbReference type="ARBA" id="ARBA00023125"/>
    </source>
</evidence>
<keyword evidence="18" id="KW-1185">Reference proteome</keyword>
<feature type="region of interest" description="Disordered" evidence="14">
    <location>
        <begin position="349"/>
        <end position="424"/>
    </location>
</feature>
<dbReference type="Pfam" id="PF02037">
    <property type="entry name" value="SAP"/>
    <property type="match status" value="1"/>
</dbReference>
<dbReference type="AlphaFoldDB" id="A0AAE0YBV3"/>
<feature type="compositionally biased region" description="Polar residues" evidence="14">
    <location>
        <begin position="928"/>
        <end position="938"/>
    </location>
</feature>
<dbReference type="SMART" id="SM00360">
    <property type="entry name" value="RRM"/>
    <property type="match status" value="1"/>
</dbReference>
<dbReference type="InterPro" id="IPR035979">
    <property type="entry name" value="RBD_domain_sf"/>
</dbReference>
<evidence type="ECO:0000256" key="8">
    <source>
        <dbReference type="ARBA" id="ARBA00022990"/>
    </source>
</evidence>
<gene>
    <name evidence="17" type="ORF">RRG08_005287</name>
</gene>
<feature type="compositionally biased region" description="Basic and acidic residues" evidence="14">
    <location>
        <begin position="390"/>
        <end position="408"/>
    </location>
</feature>
<dbReference type="GO" id="GO:0043565">
    <property type="term" value="F:sequence-specific DNA binding"/>
    <property type="evidence" value="ECO:0007669"/>
    <property type="project" value="TreeGrafter"/>
</dbReference>
<protein>
    <recommendedName>
        <fullName evidence="19">Scaffold attachment factor B</fullName>
    </recommendedName>
</protein>
<organism evidence="17 18">
    <name type="scientific">Elysia crispata</name>
    <name type="common">lettuce slug</name>
    <dbReference type="NCBI Taxonomy" id="231223"/>
    <lineage>
        <taxon>Eukaryota</taxon>
        <taxon>Metazoa</taxon>
        <taxon>Spiralia</taxon>
        <taxon>Lophotrochozoa</taxon>
        <taxon>Mollusca</taxon>
        <taxon>Gastropoda</taxon>
        <taxon>Heterobranchia</taxon>
        <taxon>Euthyneura</taxon>
        <taxon>Panpulmonata</taxon>
        <taxon>Sacoglossa</taxon>
        <taxon>Placobranchoidea</taxon>
        <taxon>Plakobranchidae</taxon>
        <taxon>Elysia</taxon>
    </lineage>
</organism>
<evidence type="ECO:0000256" key="6">
    <source>
        <dbReference type="ARBA" id="ARBA00022843"/>
    </source>
</evidence>
<dbReference type="Gene3D" id="3.30.70.330">
    <property type="match status" value="1"/>
</dbReference>
<feature type="compositionally biased region" description="Basic and acidic residues" evidence="14">
    <location>
        <begin position="810"/>
        <end position="853"/>
    </location>
</feature>
<feature type="region of interest" description="Disordered" evidence="14">
    <location>
        <begin position="928"/>
        <end position="953"/>
    </location>
</feature>
<dbReference type="GO" id="GO:0006357">
    <property type="term" value="P:regulation of transcription by RNA polymerase II"/>
    <property type="evidence" value="ECO:0007669"/>
    <property type="project" value="TreeGrafter"/>
</dbReference>
<dbReference type="PANTHER" id="PTHR15683:SF8">
    <property type="entry name" value="SCAFFOLD ATTACHMENT FACTOR B, ISOFORM B"/>
    <property type="match status" value="1"/>
</dbReference>
<keyword evidence="8" id="KW-0007">Acetylation</keyword>
<feature type="compositionally biased region" description="Acidic residues" evidence="14">
    <location>
        <begin position="85"/>
        <end position="96"/>
    </location>
</feature>
<name>A0AAE0YBV3_9GAST</name>
<dbReference type="InterPro" id="IPR012677">
    <property type="entry name" value="Nucleotide-bd_a/b_plait_sf"/>
</dbReference>
<evidence type="ECO:0000256" key="14">
    <source>
        <dbReference type="SAM" id="MobiDB-lite"/>
    </source>
</evidence>
<evidence type="ECO:0000256" key="12">
    <source>
        <dbReference type="ARBA" id="ARBA00023242"/>
    </source>
</evidence>
<feature type="region of interest" description="Disordered" evidence="14">
    <location>
        <begin position="502"/>
        <end position="626"/>
    </location>
</feature>
<feature type="domain" description="SAP" evidence="16">
    <location>
        <begin position="11"/>
        <end position="45"/>
    </location>
</feature>
<dbReference type="SUPFAM" id="SSF68906">
    <property type="entry name" value="SAP domain"/>
    <property type="match status" value="1"/>
</dbReference>
<dbReference type="EMBL" id="JAWDGP010006494">
    <property type="protein sequence ID" value="KAK3740015.1"/>
    <property type="molecule type" value="Genomic_DNA"/>
</dbReference>
<feature type="compositionally biased region" description="Polar residues" evidence="14">
    <location>
        <begin position="300"/>
        <end position="316"/>
    </location>
</feature>
<dbReference type="GO" id="GO:0005634">
    <property type="term" value="C:nucleus"/>
    <property type="evidence" value="ECO:0007669"/>
    <property type="project" value="UniProtKB-SubCell"/>
</dbReference>
<dbReference type="InterPro" id="IPR051738">
    <property type="entry name" value="SAF_Modulators"/>
</dbReference>
<keyword evidence="4" id="KW-1017">Isopeptide bond</keyword>
<keyword evidence="12" id="KW-0539">Nucleus</keyword>
<keyword evidence="9" id="KW-0805">Transcription regulation</keyword>
<evidence type="ECO:0000256" key="7">
    <source>
        <dbReference type="ARBA" id="ARBA00022884"/>
    </source>
</evidence>
<keyword evidence="11" id="KW-0804">Transcription</keyword>
<evidence type="ECO:0000256" key="5">
    <source>
        <dbReference type="ARBA" id="ARBA00022553"/>
    </source>
</evidence>
<dbReference type="SMART" id="SM00513">
    <property type="entry name" value="SAP"/>
    <property type="match status" value="1"/>
</dbReference>
<dbReference type="SUPFAM" id="SSF54928">
    <property type="entry name" value="RNA-binding domain, RBD"/>
    <property type="match status" value="1"/>
</dbReference>
<evidence type="ECO:0000313" key="17">
    <source>
        <dbReference type="EMBL" id="KAK3740015.1"/>
    </source>
</evidence>
<feature type="region of interest" description="Disordered" evidence="14">
    <location>
        <begin position="276"/>
        <end position="322"/>
    </location>
</feature>
<dbReference type="InterPro" id="IPR034781">
    <property type="entry name" value="SAFB1_2_RBD"/>
</dbReference>
<dbReference type="InterPro" id="IPR036361">
    <property type="entry name" value="SAP_dom_sf"/>
</dbReference>
<keyword evidence="7 13" id="KW-0694">RNA-binding</keyword>
<evidence type="ECO:0000256" key="1">
    <source>
        <dbReference type="ARBA" id="ARBA00004123"/>
    </source>
</evidence>
<accession>A0AAE0YBV3</accession>
<dbReference type="Pfam" id="PF00076">
    <property type="entry name" value="RRM_1"/>
    <property type="match status" value="1"/>
</dbReference>
<keyword evidence="10" id="KW-0238">DNA-binding</keyword>
<evidence type="ECO:0000256" key="2">
    <source>
        <dbReference type="ARBA" id="ARBA00022481"/>
    </source>
</evidence>
<evidence type="ECO:0000256" key="4">
    <source>
        <dbReference type="ARBA" id="ARBA00022499"/>
    </source>
</evidence>
<evidence type="ECO:0000256" key="9">
    <source>
        <dbReference type="ARBA" id="ARBA00023015"/>
    </source>
</evidence>
<keyword evidence="5" id="KW-0597">Phosphoprotein</keyword>
<evidence type="ECO:0000259" key="15">
    <source>
        <dbReference type="PROSITE" id="PS50102"/>
    </source>
</evidence>
<evidence type="ECO:0000256" key="13">
    <source>
        <dbReference type="PROSITE-ProRule" id="PRU00176"/>
    </source>
</evidence>
<dbReference type="GO" id="GO:0050684">
    <property type="term" value="P:regulation of mRNA processing"/>
    <property type="evidence" value="ECO:0007669"/>
    <property type="project" value="TreeGrafter"/>
</dbReference>
<keyword evidence="6" id="KW-0832">Ubl conjugation</keyword>
<evidence type="ECO:0000256" key="3">
    <source>
        <dbReference type="ARBA" id="ARBA00022491"/>
    </source>
</evidence>
<proteinExistence type="predicted"/>
<feature type="compositionally biased region" description="Basic and acidic residues" evidence="14">
    <location>
        <begin position="671"/>
        <end position="784"/>
    </location>
</feature>
<feature type="compositionally biased region" description="Basic and acidic residues" evidence="14">
    <location>
        <begin position="129"/>
        <end position="143"/>
    </location>
</feature>
<feature type="region of interest" description="Disordered" evidence="14">
    <location>
        <begin position="61"/>
        <end position="113"/>
    </location>
</feature>
<feature type="compositionally biased region" description="Low complexity" evidence="14">
    <location>
        <begin position="355"/>
        <end position="364"/>
    </location>
</feature>
<keyword evidence="2" id="KW-0488">Methylation</keyword>
<feature type="region of interest" description="Disordered" evidence="14">
    <location>
        <begin position="129"/>
        <end position="163"/>
    </location>
</feature>
<comment type="caution">
    <text evidence="17">The sequence shown here is derived from an EMBL/GenBank/DDBJ whole genome shotgun (WGS) entry which is preliminary data.</text>
</comment>
<feature type="compositionally biased region" description="Polar residues" evidence="14">
    <location>
        <begin position="377"/>
        <end position="389"/>
    </location>
</feature>